<accession>A0ABW3SKB6</accession>
<name>A0ABW3SKB6_9BACT</name>
<organism evidence="1 2">
    <name type="scientific">Pontibacter rugosus</name>
    <dbReference type="NCBI Taxonomy" id="1745966"/>
    <lineage>
        <taxon>Bacteria</taxon>
        <taxon>Pseudomonadati</taxon>
        <taxon>Bacteroidota</taxon>
        <taxon>Cytophagia</taxon>
        <taxon>Cytophagales</taxon>
        <taxon>Hymenobacteraceae</taxon>
        <taxon>Pontibacter</taxon>
    </lineage>
</organism>
<dbReference type="Proteomes" id="UP001597094">
    <property type="component" value="Unassembled WGS sequence"/>
</dbReference>
<comment type="caution">
    <text evidence="1">The sequence shown here is derived from an EMBL/GenBank/DDBJ whole genome shotgun (WGS) entry which is preliminary data.</text>
</comment>
<protein>
    <submittedName>
        <fullName evidence="1">Uncharacterized protein</fullName>
    </submittedName>
</protein>
<reference evidence="2" key="1">
    <citation type="journal article" date="2019" name="Int. J. Syst. Evol. Microbiol.">
        <title>The Global Catalogue of Microorganisms (GCM) 10K type strain sequencing project: providing services to taxonomists for standard genome sequencing and annotation.</title>
        <authorList>
            <consortium name="The Broad Institute Genomics Platform"/>
            <consortium name="The Broad Institute Genome Sequencing Center for Infectious Disease"/>
            <person name="Wu L."/>
            <person name="Ma J."/>
        </authorList>
    </citation>
    <scope>NUCLEOTIDE SEQUENCE [LARGE SCALE GENOMIC DNA]</scope>
    <source>
        <strain evidence="2">JCM 31319</strain>
    </source>
</reference>
<dbReference type="RefSeq" id="WP_377523026.1">
    <property type="nucleotide sequence ID" value="NZ_JBHTLD010000017.1"/>
</dbReference>
<evidence type="ECO:0000313" key="1">
    <source>
        <dbReference type="EMBL" id="MFD1185274.1"/>
    </source>
</evidence>
<proteinExistence type="predicted"/>
<gene>
    <name evidence="1" type="ORF">ACFQ2O_03575</name>
</gene>
<keyword evidence="2" id="KW-1185">Reference proteome</keyword>
<evidence type="ECO:0000313" key="2">
    <source>
        <dbReference type="Proteomes" id="UP001597094"/>
    </source>
</evidence>
<sequence>MKAMPYTPYTEPGLSPEQVLRRFCARYPRDRAQQELWKWFILALKGHYDGLSSTRTTYLIAFYENTKELFSAVYQLQDPPLQEEQAPLPPETEQPVPGSFATALDLLHACGSHNWTLLVCPDRPTQLRS</sequence>
<dbReference type="EMBL" id="JBHTLD010000017">
    <property type="protein sequence ID" value="MFD1185274.1"/>
    <property type="molecule type" value="Genomic_DNA"/>
</dbReference>